<dbReference type="SUPFAM" id="SSF53067">
    <property type="entry name" value="Actin-like ATPase domain"/>
    <property type="match status" value="1"/>
</dbReference>
<dbReference type="PANTHER" id="PTHR18964">
    <property type="entry name" value="ROK (REPRESSOR, ORF, KINASE) FAMILY"/>
    <property type="match status" value="1"/>
</dbReference>
<proteinExistence type="inferred from homology"/>
<reference evidence="2 3" key="1">
    <citation type="submission" date="2020-08" db="EMBL/GenBank/DDBJ databases">
        <authorList>
            <person name="Liu C."/>
            <person name="Sun Q."/>
        </authorList>
    </citation>
    <scope>NUCLEOTIDE SEQUENCE [LARGE SCALE GENOMIC DNA]</scope>
    <source>
        <strain evidence="2 3">NSJ-61</strain>
    </source>
</reference>
<evidence type="ECO:0000313" key="3">
    <source>
        <dbReference type="Proteomes" id="UP000515856"/>
    </source>
</evidence>
<gene>
    <name evidence="2" type="ORF">H9Q80_15125</name>
</gene>
<sequence length="304" mass="32653">MKTYIGVDLGGTNVRVAKVDEEGNILQIVKEPTEVAQGTEHVINKIISMIEKIDGYADCEGIGMGVPGPVNTIEGKMVLATNLPGFEGFPIAKTISDHFHMPTFVDNDVNVAGMGEAMLGAGKGLPVVYYVTISTGIGGALVVNQRVVAGKNGHAGEVANIIIDRNREKVNYLNVGAVENEASGTAITRKGKAIFGDDKIRHAGDVFDLAREGNEKALKLCDEVAYDLAVMFSAIAHVVDPYVFVVGGGVMKGKDVFFDKMEAYYRTMIHKGMQTVEFKEAQLEEPGIVGAAMLPRSYVDKENI</sequence>
<evidence type="ECO:0000256" key="1">
    <source>
        <dbReference type="ARBA" id="ARBA00006479"/>
    </source>
</evidence>
<dbReference type="KEGG" id="ehn:H9Q80_15125"/>
<dbReference type="EMBL" id="CP060636">
    <property type="protein sequence ID" value="QNM11564.1"/>
    <property type="molecule type" value="Genomic_DNA"/>
</dbReference>
<comment type="similarity">
    <text evidence="1">Belongs to the ROK (NagC/XylR) family.</text>
</comment>
<dbReference type="InterPro" id="IPR043129">
    <property type="entry name" value="ATPase_NBD"/>
</dbReference>
<name>A0A7G9GL82_9FIRM</name>
<protein>
    <submittedName>
        <fullName evidence="2">ROK family protein</fullName>
    </submittedName>
</protein>
<dbReference type="InterPro" id="IPR000600">
    <property type="entry name" value="ROK"/>
</dbReference>
<dbReference type="Proteomes" id="UP000515856">
    <property type="component" value="Chromosome"/>
</dbReference>
<organism evidence="2 3">
    <name type="scientific">[Eubacterium] hominis</name>
    <dbReference type="NCBI Taxonomy" id="2764325"/>
    <lineage>
        <taxon>Bacteria</taxon>
        <taxon>Bacillati</taxon>
        <taxon>Bacillota</taxon>
        <taxon>Erysipelotrichia</taxon>
        <taxon>Erysipelotrichales</taxon>
        <taxon>Erysipelotrichaceae</taxon>
        <taxon>Amedibacillus</taxon>
    </lineage>
</organism>
<dbReference type="PANTHER" id="PTHR18964:SF149">
    <property type="entry name" value="BIFUNCTIONAL UDP-N-ACETYLGLUCOSAMINE 2-EPIMERASE_N-ACETYLMANNOSAMINE KINASE"/>
    <property type="match status" value="1"/>
</dbReference>
<dbReference type="RefSeq" id="WP_117452417.1">
    <property type="nucleotide sequence ID" value="NZ_CP060636.1"/>
</dbReference>
<accession>A0A7G9GL82</accession>
<dbReference type="AlphaFoldDB" id="A0A7G9GL82"/>
<dbReference type="Pfam" id="PF00480">
    <property type="entry name" value="ROK"/>
    <property type="match status" value="1"/>
</dbReference>
<dbReference type="PRINTS" id="PR00475">
    <property type="entry name" value="HEXOKINASE"/>
</dbReference>
<keyword evidence="3" id="KW-1185">Reference proteome</keyword>
<dbReference type="Gene3D" id="3.30.420.40">
    <property type="match status" value="2"/>
</dbReference>
<evidence type="ECO:0000313" key="2">
    <source>
        <dbReference type="EMBL" id="QNM11564.1"/>
    </source>
</evidence>